<reference evidence="2" key="4">
    <citation type="submission" date="2025-09" db="UniProtKB">
        <authorList>
            <consortium name="Ensembl"/>
        </authorList>
    </citation>
    <scope>IDENTIFICATION</scope>
</reference>
<dbReference type="EMBL" id="CABD030035970">
    <property type="status" value="NOT_ANNOTATED_CDS"/>
    <property type="molecule type" value="Genomic_DNA"/>
</dbReference>
<sequence>MRSCLWRCRHLSQGVQWSLLLAVLVFFLFALPSFIKEPQTKPSRMVSRAPGHLMRCQGMGVGR</sequence>
<evidence type="ECO:0000313" key="2">
    <source>
        <dbReference type="Ensembl" id="ENSGGOP00000043225.1"/>
    </source>
</evidence>
<dbReference type="GeneTree" id="ENSGT00940000159930"/>
<reference evidence="3" key="1">
    <citation type="submission" date="2011-05" db="EMBL/GenBank/DDBJ databases">
        <title>Insights into the evolution of the great apes provided by the gorilla genome.</title>
        <authorList>
            <person name="Scally A."/>
        </authorList>
    </citation>
    <scope>NUCLEOTIDE SEQUENCE [LARGE SCALE GENOMIC DNA]</scope>
</reference>
<dbReference type="AlphaFoldDB" id="A0A2I2Z899"/>
<proteinExistence type="predicted"/>
<dbReference type="EMBL" id="CABD030035967">
    <property type="status" value="NOT_ANNOTATED_CDS"/>
    <property type="molecule type" value="Genomic_DNA"/>
</dbReference>
<dbReference type="Ensembl" id="ENSGGOT00000046312.1">
    <property type="protein sequence ID" value="ENSGGOP00000043225.1"/>
    <property type="gene ID" value="ENSGGOG00000000010.3"/>
</dbReference>
<evidence type="ECO:0000313" key="3">
    <source>
        <dbReference type="Proteomes" id="UP000001519"/>
    </source>
</evidence>
<keyword evidence="1" id="KW-1133">Transmembrane helix</keyword>
<keyword evidence="3" id="KW-1185">Reference proteome</keyword>
<reference evidence="2" key="3">
    <citation type="submission" date="2025-08" db="UniProtKB">
        <authorList>
            <consortium name="Ensembl"/>
        </authorList>
    </citation>
    <scope>IDENTIFICATION</scope>
</reference>
<protein>
    <submittedName>
        <fullName evidence="2">ST6 N-acetylgalactosaminide alpha-2,6-sialyltransferase 1</fullName>
    </submittedName>
</protein>
<keyword evidence="1" id="KW-0812">Transmembrane</keyword>
<evidence type="ECO:0000256" key="1">
    <source>
        <dbReference type="SAM" id="Phobius"/>
    </source>
</evidence>
<dbReference type="Bgee" id="ENSGGOG00000000010">
    <property type="expression patterns" value="Expressed in heart and 4 other cell types or tissues"/>
</dbReference>
<name>A0A2I2Z899_GORGO</name>
<organism evidence="2 3">
    <name type="scientific">Gorilla gorilla gorilla</name>
    <name type="common">Western lowland gorilla</name>
    <dbReference type="NCBI Taxonomy" id="9595"/>
    <lineage>
        <taxon>Eukaryota</taxon>
        <taxon>Metazoa</taxon>
        <taxon>Chordata</taxon>
        <taxon>Craniata</taxon>
        <taxon>Vertebrata</taxon>
        <taxon>Euteleostomi</taxon>
        <taxon>Mammalia</taxon>
        <taxon>Eutheria</taxon>
        <taxon>Euarchontoglires</taxon>
        <taxon>Primates</taxon>
        <taxon>Haplorrhini</taxon>
        <taxon>Catarrhini</taxon>
        <taxon>Hominidae</taxon>
        <taxon>Gorilla</taxon>
    </lineage>
</organism>
<accession>A0A2I2Z899</accession>
<feature type="transmembrane region" description="Helical" evidence="1">
    <location>
        <begin position="15"/>
        <end position="35"/>
    </location>
</feature>
<dbReference type="EMBL" id="CABD030035968">
    <property type="status" value="NOT_ANNOTATED_CDS"/>
    <property type="molecule type" value="Genomic_DNA"/>
</dbReference>
<dbReference type="SMR" id="A0A2I2Z899"/>
<keyword evidence="1" id="KW-0472">Membrane</keyword>
<dbReference type="EMBL" id="CABD030035969">
    <property type="status" value="NOT_ANNOTATED_CDS"/>
    <property type="molecule type" value="Genomic_DNA"/>
</dbReference>
<dbReference type="Proteomes" id="UP000001519">
    <property type="component" value="Chromosome 5"/>
</dbReference>
<reference evidence="2 3" key="2">
    <citation type="journal article" date="2012" name="Nature">
        <title>Insights into hominid evolution from the gorilla genome sequence.</title>
        <authorList>
            <person name="Scally A."/>
            <person name="Dutheil J.Y."/>
            <person name="Hillier L.W."/>
            <person name="Jordan G.E."/>
            <person name="Goodhead I."/>
            <person name="Herrero J."/>
            <person name="Hobolth A."/>
            <person name="Lappalainen T."/>
            <person name="Mailund T."/>
            <person name="Marques-Bonet T."/>
            <person name="McCarthy S."/>
            <person name="Montgomery S.H."/>
            <person name="Schwalie P.C."/>
            <person name="Tang Y.A."/>
            <person name="Ward M.C."/>
            <person name="Xue Y."/>
            <person name="Yngvadottir B."/>
            <person name="Alkan C."/>
            <person name="Andersen L.N."/>
            <person name="Ayub Q."/>
            <person name="Ball E.V."/>
            <person name="Beal K."/>
            <person name="Bradley B.J."/>
            <person name="Chen Y."/>
            <person name="Clee C.M."/>
            <person name="Fitzgerald S."/>
            <person name="Graves T.A."/>
            <person name="Gu Y."/>
            <person name="Heath P."/>
            <person name="Heger A."/>
            <person name="Karakoc E."/>
            <person name="Kolb-Kokocinski A."/>
            <person name="Laird G.K."/>
            <person name="Lunter G."/>
            <person name="Meader S."/>
            <person name="Mort M."/>
            <person name="Mullikin J.C."/>
            <person name="Munch K."/>
            <person name="O'Connor T.D."/>
            <person name="Phillips A.D."/>
            <person name="Prado-Martinez J."/>
            <person name="Rogers A.S."/>
            <person name="Sajjadian S."/>
            <person name="Schmidt D."/>
            <person name="Shaw K."/>
            <person name="Simpson J.T."/>
            <person name="Stenson P.D."/>
            <person name="Turner D.J."/>
            <person name="Vigilant L."/>
            <person name="Vilella A.J."/>
            <person name="Whitener W."/>
            <person name="Zhu B."/>
            <person name="Cooper D.N."/>
            <person name="de Jong P."/>
            <person name="Dermitzakis E.T."/>
            <person name="Eichler E.E."/>
            <person name="Flicek P."/>
            <person name="Goldman N."/>
            <person name="Mundy N.I."/>
            <person name="Ning Z."/>
            <person name="Odom D.T."/>
            <person name="Ponting C.P."/>
            <person name="Quail M.A."/>
            <person name="Ryder O.A."/>
            <person name="Searle S.M."/>
            <person name="Warren W.C."/>
            <person name="Wilson R.K."/>
            <person name="Schierup M.H."/>
            <person name="Rogers J."/>
            <person name="Tyler-Smith C."/>
            <person name="Durbin R."/>
        </authorList>
    </citation>
    <scope>NUCLEOTIDE SEQUENCE [LARGE SCALE GENOMIC DNA]</scope>
</reference>
<gene>
    <name evidence="2" type="primary">ST6GALNAC1</name>
</gene>